<dbReference type="EMBL" id="JBEHCU010013371">
    <property type="protein sequence ID" value="KAL1374427.1"/>
    <property type="molecule type" value="Genomic_DNA"/>
</dbReference>
<dbReference type="SUPFAM" id="SSF57716">
    <property type="entry name" value="Glucocorticoid receptor-like (DNA-binding domain)"/>
    <property type="match status" value="1"/>
</dbReference>
<keyword evidence="5" id="KW-1185">Reference proteome</keyword>
<keyword evidence="1" id="KW-0479">Metal-binding</keyword>
<feature type="region of interest" description="Disordered" evidence="2">
    <location>
        <begin position="1054"/>
        <end position="1075"/>
    </location>
</feature>
<evidence type="ECO:0000313" key="4">
    <source>
        <dbReference type="EMBL" id="KAL1374427.1"/>
    </source>
</evidence>
<dbReference type="Pfam" id="PF07776">
    <property type="entry name" value="zf-AD"/>
    <property type="match status" value="1"/>
</dbReference>
<protein>
    <recommendedName>
        <fullName evidence="3">ZAD domain-containing protein</fullName>
    </recommendedName>
</protein>
<name>A0ABD1CDH9_CULPP</name>
<dbReference type="AlphaFoldDB" id="A0ABD1CDH9"/>
<dbReference type="Proteomes" id="UP001562425">
    <property type="component" value="Unassembled WGS sequence"/>
</dbReference>
<feature type="binding site" evidence="1">
    <location>
        <position position="1134"/>
    </location>
    <ligand>
        <name>Zn(2+)</name>
        <dbReference type="ChEBI" id="CHEBI:29105"/>
    </ligand>
</feature>
<dbReference type="Gene3D" id="3.40.1800.20">
    <property type="match status" value="1"/>
</dbReference>
<gene>
    <name evidence="4" type="ORF">pipiens_004915</name>
</gene>
<evidence type="ECO:0000313" key="5">
    <source>
        <dbReference type="Proteomes" id="UP001562425"/>
    </source>
</evidence>
<evidence type="ECO:0000259" key="3">
    <source>
        <dbReference type="PROSITE" id="PS51915"/>
    </source>
</evidence>
<accession>A0ABD1CDH9</accession>
<feature type="binding site" evidence="1">
    <location>
        <position position="1131"/>
    </location>
    <ligand>
        <name>Zn(2+)</name>
        <dbReference type="ChEBI" id="CHEBI:29105"/>
    </ligand>
</feature>
<keyword evidence="1" id="KW-0863">Zinc-finger</keyword>
<feature type="compositionally biased region" description="Low complexity" evidence="2">
    <location>
        <begin position="316"/>
        <end position="325"/>
    </location>
</feature>
<comment type="caution">
    <text evidence="4">The sequence shown here is derived from an EMBL/GenBank/DDBJ whole genome shotgun (WGS) entry which is preliminary data.</text>
</comment>
<dbReference type="GO" id="GO:0008270">
    <property type="term" value="F:zinc ion binding"/>
    <property type="evidence" value="ECO:0007669"/>
    <property type="project" value="UniProtKB-UniRule"/>
</dbReference>
<evidence type="ECO:0000256" key="1">
    <source>
        <dbReference type="PROSITE-ProRule" id="PRU01263"/>
    </source>
</evidence>
<organism evidence="4 5">
    <name type="scientific">Culex pipiens pipiens</name>
    <name type="common">Northern house mosquito</name>
    <dbReference type="NCBI Taxonomy" id="38569"/>
    <lineage>
        <taxon>Eukaryota</taxon>
        <taxon>Metazoa</taxon>
        <taxon>Ecdysozoa</taxon>
        <taxon>Arthropoda</taxon>
        <taxon>Hexapoda</taxon>
        <taxon>Insecta</taxon>
        <taxon>Pterygota</taxon>
        <taxon>Neoptera</taxon>
        <taxon>Endopterygota</taxon>
        <taxon>Diptera</taxon>
        <taxon>Nematocera</taxon>
        <taxon>Culicoidea</taxon>
        <taxon>Culicidae</taxon>
        <taxon>Culicinae</taxon>
        <taxon>Culicini</taxon>
        <taxon>Culex</taxon>
        <taxon>Culex</taxon>
    </lineage>
</organism>
<feature type="binding site" evidence="1">
    <location>
        <position position="1087"/>
    </location>
    <ligand>
        <name>Zn(2+)</name>
        <dbReference type="ChEBI" id="CHEBI:29105"/>
    </ligand>
</feature>
<dbReference type="PROSITE" id="PS51915">
    <property type="entry name" value="ZAD"/>
    <property type="match status" value="1"/>
</dbReference>
<feature type="region of interest" description="Disordered" evidence="2">
    <location>
        <begin position="235"/>
        <end position="263"/>
    </location>
</feature>
<dbReference type="SMART" id="SM00868">
    <property type="entry name" value="zf-AD"/>
    <property type="match status" value="1"/>
</dbReference>
<feature type="region of interest" description="Disordered" evidence="2">
    <location>
        <begin position="310"/>
        <end position="341"/>
    </location>
</feature>
<sequence length="1220" mass="141559">MFSISSLPGKELVETADPGHYRPKNKSWKHRVQPYIRTDAAGVHCHIVGDSVCPYVQKKLRIDNLRQKDFYKTRVRPCILEDEKGAHCRIRDDAVCYYTQKTLRLQNFLRHFRSMHEKEAREKGLFWDECQDYGGTSSLANDQESGGDYTKNKRWYEVLKPCILEDGKGIHCQIVVGDFLCNYTQKTRRMQNLLRHFRIKHKQEARQMGLFENKPEPSDGDQSQNVTEEQLDENVGPFKTEVQEGSVDKNSCQRSLKSIHKSKPIPKSHRLMKFVVQDQAGYHCRILDDASCPYTQQTLREHNFLRHFRSAHPSKSKQQGFSKKSATTNESDDEQGSDTCVKTEEFNVVERGLAQIDADGGVRCAIEPESDCQYRQDSYDEERFLAHFRMKHSYLEDVLFPGDGATIPDQIEHVETSYSERKFRQHFRAKHSGDAEREPAEDQNGLYQKIKQYIYEDDEGTHCRISDVEKCEYVQQKRQLQLFLRHFLLSHRKEAKQKGFLKNPQMKMLESIVPVYDASGRTVFYQSYHLKKLGLVLAQDDGFRCSQESCDFSREKYDESVFLEHLRQNHAPVFGDLQPSKQRLTFKVAEHVLQDGRGFHCRVAGPNACSYVQSCYRMQNLYRHFYMRHREDFDRAGFVLRHSNSYGTAKKRDFRAYRDEEEGEAEVSGDEPSESNCDTFLGLELSVEQASGDEEDVTSIKHEPEREPKDKMKVLYQSYHLRKEGLVLAQADGFGCSQEPCDFAREKYDESEFLEHLRQHHPSLAARLKVSNQPLTLKVAEHVLEDGRGFHCSIAGPNTCSYVQNCYRMQNLYRHFYLRHREDFERAGFMLSHEKLRAANSGNVKSVPKITQKQWSAQRAKIEELVTVDDQEEAFRCNISEYSRCDFVMSNFHHQLFARHFRKNHPEEAKRHGFFDEFLLLKSAYGKPHKPMIGEFVTLDEWGGGFRCNIVRNTHCSYVRQRLLDKDFSKHFRVIHPEEAKRHGFFELARPAPRKRKRIKCILQLVRENVAADSRGIHCRIADPLCDYVQEIFRPQNFHRHFVGKHPEEARAKGFLGSEPEPERTEAEEEPSQESDCELLANPAEYCRLCSSTTLPLEPIFCDDQNPLVTLIEQFTGIALTVESDLSAHICADCHQRLQISQHFRQQCQTFDRKVRRGKPIAVPFIGVESDEQTLLPLDIIKTEETVVEAMDLDDPLVSGESSGVEMVTHVEDVLPYAIV</sequence>
<feature type="compositionally biased region" description="Acidic residues" evidence="2">
    <location>
        <begin position="1066"/>
        <end position="1075"/>
    </location>
</feature>
<feature type="binding site" evidence="1">
    <location>
        <position position="1090"/>
    </location>
    <ligand>
        <name>Zn(2+)</name>
        <dbReference type="ChEBI" id="CHEBI:29105"/>
    </ligand>
</feature>
<feature type="domain" description="ZAD" evidence="3">
    <location>
        <begin position="1085"/>
        <end position="1158"/>
    </location>
</feature>
<proteinExistence type="predicted"/>
<reference evidence="4 5" key="1">
    <citation type="submission" date="2024-05" db="EMBL/GenBank/DDBJ databases">
        <title>Culex pipiens pipiens assembly and annotation.</title>
        <authorList>
            <person name="Alout H."/>
            <person name="Durand T."/>
        </authorList>
    </citation>
    <scope>NUCLEOTIDE SEQUENCE [LARGE SCALE GENOMIC DNA]</scope>
    <source>
        <strain evidence="4">HA-2024</strain>
        <tissue evidence="4">Whole body</tissue>
    </source>
</reference>
<keyword evidence="1" id="KW-0862">Zinc</keyword>
<evidence type="ECO:0000256" key="2">
    <source>
        <dbReference type="SAM" id="MobiDB-lite"/>
    </source>
</evidence>
<dbReference type="InterPro" id="IPR012934">
    <property type="entry name" value="Znf_AD"/>
</dbReference>